<organism evidence="1 2">
    <name type="scientific">Pseudomonas avellanae</name>
    <dbReference type="NCBI Taxonomy" id="46257"/>
    <lineage>
        <taxon>Bacteria</taxon>
        <taxon>Pseudomonadati</taxon>
        <taxon>Pseudomonadota</taxon>
        <taxon>Gammaproteobacteria</taxon>
        <taxon>Pseudomonadales</taxon>
        <taxon>Pseudomonadaceae</taxon>
        <taxon>Pseudomonas</taxon>
    </lineage>
</organism>
<comment type="caution">
    <text evidence="1">The sequence shown here is derived from an EMBL/GenBank/DDBJ whole genome shotgun (WGS) entry which is preliminary data.</text>
</comment>
<evidence type="ECO:0000313" key="1">
    <source>
        <dbReference type="EMBL" id="RMU25536.1"/>
    </source>
</evidence>
<evidence type="ECO:0000313" key="2">
    <source>
        <dbReference type="Proteomes" id="UP000281514"/>
    </source>
</evidence>
<reference evidence="1 2" key="1">
    <citation type="submission" date="2018-08" db="EMBL/GenBank/DDBJ databases">
        <title>Recombination of ecologically and evolutionarily significant loci maintains genetic cohesion in the Pseudomonas syringae species complex.</title>
        <authorList>
            <person name="Dillon M."/>
            <person name="Thakur S."/>
            <person name="Almeida R.N.D."/>
            <person name="Weir B.S."/>
            <person name="Guttman D.S."/>
        </authorList>
    </citation>
    <scope>NUCLEOTIDE SEQUENCE [LARGE SCALE GENOMIC DNA]</scope>
    <source>
        <strain evidence="1 2">ICMP 9749</strain>
    </source>
</reference>
<dbReference type="AlphaFoldDB" id="A0A3M5SWE2"/>
<name>A0A3M5SWE2_9PSED</name>
<accession>A0A3M5SWE2</accession>
<dbReference type="Proteomes" id="UP000281514">
    <property type="component" value="Unassembled WGS sequence"/>
</dbReference>
<dbReference type="EMBL" id="RBTX01000642">
    <property type="protein sequence ID" value="RMU25536.1"/>
    <property type="molecule type" value="Genomic_DNA"/>
</dbReference>
<protein>
    <submittedName>
        <fullName evidence="1">Uncharacterized protein</fullName>
    </submittedName>
</protein>
<proteinExistence type="predicted"/>
<sequence>MPFNWSIYSTSCVVPVALIQRRCNSPLAALLIQGTALRERNRGVPI</sequence>
<gene>
    <name evidence="1" type="ORF">ALP32_102402</name>
</gene>